<reference evidence="14 15" key="1">
    <citation type="submission" date="2019-07" db="EMBL/GenBank/DDBJ databases">
        <title>New species of Amycolatopsis and Streptomyces.</title>
        <authorList>
            <person name="Duangmal K."/>
            <person name="Teo W.F.A."/>
            <person name="Lipun K."/>
        </authorList>
    </citation>
    <scope>NUCLEOTIDE SEQUENCE [LARGE SCALE GENOMIC DNA]</scope>
    <source>
        <strain evidence="14 15">NBRC 106415</strain>
    </source>
</reference>
<comment type="catalytic activity">
    <reaction evidence="12">
        <text>oxaloacetate + H(+) = pyruvate + CO2</text>
        <dbReference type="Rhea" id="RHEA:15641"/>
        <dbReference type="ChEBI" id="CHEBI:15361"/>
        <dbReference type="ChEBI" id="CHEBI:15378"/>
        <dbReference type="ChEBI" id="CHEBI:16452"/>
        <dbReference type="ChEBI" id="CHEBI:16526"/>
        <dbReference type="EC" id="4.1.1.112"/>
    </reaction>
</comment>
<sequence>MVGDTSRPTKGRHTVNLRDSTSGALSAATLHEAAGRIGALPSSIGPAFAGARIAGPAFPVASPPGDNLWIHRAVYAAEPGDVLVVDVGGGTEFGYWGEILSTAALARGLAGLVINGGVRDRDALAELGLPVFSAGLCIRGTGKDLDGAGSLGTSVRIGEVFVDRGDLVAGDADGVVVVPQADTQAVLKTAAEREDKEAELMRRIRAGERTLDLYGWQ</sequence>
<accession>A0A5N8X9A9</accession>
<comment type="subunit">
    <text evidence="4">Homotrimer.</text>
</comment>
<evidence type="ECO:0000313" key="14">
    <source>
        <dbReference type="EMBL" id="MPY56049.1"/>
    </source>
</evidence>
<evidence type="ECO:0000256" key="10">
    <source>
        <dbReference type="ARBA" id="ARBA00030169"/>
    </source>
</evidence>
<keyword evidence="13" id="KW-0479">Metal-binding</keyword>
<dbReference type="InterPro" id="IPR036704">
    <property type="entry name" value="RraA/RraA-like_sf"/>
</dbReference>
<dbReference type="SUPFAM" id="SSF89562">
    <property type="entry name" value="RraA-like"/>
    <property type="match status" value="1"/>
</dbReference>
<evidence type="ECO:0000256" key="4">
    <source>
        <dbReference type="ARBA" id="ARBA00011233"/>
    </source>
</evidence>
<comment type="cofactor">
    <cofactor evidence="2">
        <name>a divalent metal cation</name>
        <dbReference type="ChEBI" id="CHEBI:60240"/>
    </cofactor>
</comment>
<evidence type="ECO:0000256" key="8">
    <source>
        <dbReference type="ARBA" id="ARBA00025046"/>
    </source>
</evidence>
<evidence type="ECO:0000256" key="13">
    <source>
        <dbReference type="PIRSR" id="PIRSR605493-1"/>
    </source>
</evidence>
<dbReference type="InterPro" id="IPR005493">
    <property type="entry name" value="RraA/RraA-like"/>
</dbReference>
<evidence type="ECO:0000256" key="6">
    <source>
        <dbReference type="ARBA" id="ARBA00012947"/>
    </source>
</evidence>
<evidence type="ECO:0000256" key="5">
    <source>
        <dbReference type="ARBA" id="ARBA00012213"/>
    </source>
</evidence>
<dbReference type="EC" id="4.1.1.112" evidence="6"/>
<dbReference type="Gene3D" id="3.50.30.40">
    <property type="entry name" value="Ribonuclease E inhibitor RraA/RraA-like"/>
    <property type="match status" value="1"/>
</dbReference>
<comment type="function">
    <text evidence="8">Catalyzes the aldol cleavage of 4-hydroxy-4-methyl-2-oxoglutarate (HMG) into 2 molecules of pyruvate. Also contains a secondary oxaloacetate (OAA) decarboxylase activity due to the common pyruvate enolate transition state formed following C-C bond cleavage in the retro-aldol and decarboxylation reactions.</text>
</comment>
<gene>
    <name evidence="14" type="ORF">FNH08_02295</name>
</gene>
<dbReference type="OrthoDB" id="943692at2"/>
<keyword evidence="15" id="KW-1185">Reference proteome</keyword>
<dbReference type="PANTHER" id="PTHR33254">
    <property type="entry name" value="4-HYDROXY-4-METHYL-2-OXOGLUTARATE ALDOLASE 3-RELATED"/>
    <property type="match status" value="1"/>
</dbReference>
<feature type="binding site" evidence="13">
    <location>
        <position position="119"/>
    </location>
    <ligand>
        <name>substrate</name>
    </ligand>
</feature>
<evidence type="ECO:0000256" key="12">
    <source>
        <dbReference type="ARBA" id="ARBA00047973"/>
    </source>
</evidence>
<evidence type="ECO:0000256" key="3">
    <source>
        <dbReference type="ARBA" id="ARBA00008621"/>
    </source>
</evidence>
<comment type="catalytic activity">
    <reaction evidence="1">
        <text>4-hydroxy-4-methyl-2-oxoglutarate = 2 pyruvate</text>
        <dbReference type="Rhea" id="RHEA:22748"/>
        <dbReference type="ChEBI" id="CHEBI:15361"/>
        <dbReference type="ChEBI" id="CHEBI:58276"/>
        <dbReference type="EC" id="4.1.3.17"/>
    </reaction>
</comment>
<evidence type="ECO:0000256" key="2">
    <source>
        <dbReference type="ARBA" id="ARBA00001968"/>
    </source>
</evidence>
<feature type="binding site" evidence="13">
    <location>
        <position position="120"/>
    </location>
    <ligand>
        <name>Mg(2+)</name>
        <dbReference type="ChEBI" id="CHEBI:18420"/>
    </ligand>
</feature>
<evidence type="ECO:0000256" key="7">
    <source>
        <dbReference type="ARBA" id="ARBA00016549"/>
    </source>
</evidence>
<dbReference type="CDD" id="cd16841">
    <property type="entry name" value="RraA_family"/>
    <property type="match status" value="1"/>
</dbReference>
<dbReference type="Pfam" id="PF03737">
    <property type="entry name" value="RraA-like"/>
    <property type="match status" value="1"/>
</dbReference>
<dbReference type="GO" id="GO:0046872">
    <property type="term" value="F:metal ion binding"/>
    <property type="evidence" value="ECO:0007669"/>
    <property type="project" value="UniProtKB-KW"/>
</dbReference>
<evidence type="ECO:0000313" key="15">
    <source>
        <dbReference type="Proteomes" id="UP000400924"/>
    </source>
</evidence>
<dbReference type="AlphaFoldDB" id="A0A5N8X9A9"/>
<dbReference type="PANTHER" id="PTHR33254:SF4">
    <property type="entry name" value="4-HYDROXY-4-METHYL-2-OXOGLUTARATE ALDOLASE 3-RELATED"/>
    <property type="match status" value="1"/>
</dbReference>
<keyword evidence="13" id="KW-0460">Magnesium</keyword>
<dbReference type="GO" id="GO:0008948">
    <property type="term" value="F:oxaloacetate decarboxylase activity"/>
    <property type="evidence" value="ECO:0007669"/>
    <property type="project" value="UniProtKB-EC"/>
</dbReference>
<comment type="cofactor">
    <cofactor evidence="13">
        <name>Mg(2+)</name>
        <dbReference type="ChEBI" id="CHEBI:18420"/>
    </cofactor>
</comment>
<proteinExistence type="inferred from homology"/>
<feature type="binding site" evidence="13">
    <location>
        <begin position="97"/>
        <end position="100"/>
    </location>
    <ligand>
        <name>substrate</name>
    </ligand>
</feature>
<evidence type="ECO:0000256" key="11">
    <source>
        <dbReference type="ARBA" id="ARBA00032305"/>
    </source>
</evidence>
<comment type="similarity">
    <text evidence="3">Belongs to the class II aldolase/RraA-like family.</text>
</comment>
<dbReference type="EMBL" id="VJZC01000007">
    <property type="protein sequence ID" value="MPY56049.1"/>
    <property type="molecule type" value="Genomic_DNA"/>
</dbReference>
<protein>
    <recommendedName>
        <fullName evidence="7">Putative 4-hydroxy-4-methyl-2-oxoglutarate aldolase</fullName>
        <ecNumber evidence="6">4.1.1.112</ecNumber>
        <ecNumber evidence="5">4.1.3.17</ecNumber>
    </recommendedName>
    <alternativeName>
        <fullName evidence="11">Oxaloacetate decarboxylase</fullName>
    </alternativeName>
    <alternativeName>
        <fullName evidence="9">Regulator of ribonuclease activity homolog</fullName>
    </alternativeName>
    <alternativeName>
        <fullName evidence="10">RraA-like protein</fullName>
    </alternativeName>
</protein>
<name>A0A5N8X9A9_9ACTN</name>
<comment type="caution">
    <text evidence="14">The sequence shown here is derived from an EMBL/GenBank/DDBJ whole genome shotgun (WGS) entry which is preliminary data.</text>
</comment>
<dbReference type="Proteomes" id="UP000400924">
    <property type="component" value="Unassembled WGS sequence"/>
</dbReference>
<dbReference type="GO" id="GO:0047443">
    <property type="term" value="F:4-hydroxy-4-methyl-2-oxoglutarate aldolase activity"/>
    <property type="evidence" value="ECO:0007669"/>
    <property type="project" value="UniProtKB-EC"/>
</dbReference>
<dbReference type="EC" id="4.1.3.17" evidence="5"/>
<evidence type="ECO:0000256" key="9">
    <source>
        <dbReference type="ARBA" id="ARBA00029596"/>
    </source>
</evidence>
<organism evidence="14 15">
    <name type="scientific">Streptomyces spongiae</name>
    <dbReference type="NCBI Taxonomy" id="565072"/>
    <lineage>
        <taxon>Bacteria</taxon>
        <taxon>Bacillati</taxon>
        <taxon>Actinomycetota</taxon>
        <taxon>Actinomycetes</taxon>
        <taxon>Kitasatosporales</taxon>
        <taxon>Streptomycetaceae</taxon>
        <taxon>Streptomyces</taxon>
    </lineage>
</organism>
<evidence type="ECO:0000256" key="1">
    <source>
        <dbReference type="ARBA" id="ARBA00001342"/>
    </source>
</evidence>